<organism evidence="10 11">
    <name type="scientific">Bifidobacterium castoris</name>
    <dbReference type="NCBI Taxonomy" id="2306972"/>
    <lineage>
        <taxon>Bacteria</taxon>
        <taxon>Bacillati</taxon>
        <taxon>Actinomycetota</taxon>
        <taxon>Actinomycetes</taxon>
        <taxon>Bifidobacteriales</taxon>
        <taxon>Bifidobacteriaceae</taxon>
        <taxon>Bifidobacterium</taxon>
    </lineage>
</organism>
<dbReference type="GO" id="GO:0009360">
    <property type="term" value="C:DNA polymerase III complex"/>
    <property type="evidence" value="ECO:0007669"/>
    <property type="project" value="InterPro"/>
</dbReference>
<evidence type="ECO:0000256" key="4">
    <source>
        <dbReference type="ARBA" id="ARBA00022679"/>
    </source>
</evidence>
<dbReference type="GO" id="GO:0008408">
    <property type="term" value="F:3'-5' exonuclease activity"/>
    <property type="evidence" value="ECO:0007669"/>
    <property type="project" value="InterPro"/>
</dbReference>
<keyword evidence="3" id="KW-0963">Cytoplasm</keyword>
<dbReference type="SUPFAM" id="SSF55979">
    <property type="entry name" value="DNA clamp"/>
    <property type="match status" value="2"/>
</dbReference>
<dbReference type="InterPro" id="IPR001001">
    <property type="entry name" value="DNA_polIII_beta"/>
</dbReference>
<dbReference type="InterPro" id="IPR022635">
    <property type="entry name" value="DNA_polIII_beta_C"/>
</dbReference>
<dbReference type="InterPro" id="IPR046938">
    <property type="entry name" value="DNA_clamp_sf"/>
</dbReference>
<dbReference type="GO" id="GO:0006271">
    <property type="term" value="P:DNA strand elongation involved in DNA replication"/>
    <property type="evidence" value="ECO:0007669"/>
    <property type="project" value="TreeGrafter"/>
</dbReference>
<evidence type="ECO:0000256" key="8">
    <source>
        <dbReference type="ARBA" id="ARBA00023125"/>
    </source>
</evidence>
<name>A0A430FAK9_9BIFI</name>
<dbReference type="PANTHER" id="PTHR30478:SF0">
    <property type="entry name" value="BETA SLIDING CLAMP"/>
    <property type="match status" value="1"/>
</dbReference>
<dbReference type="CDD" id="cd00140">
    <property type="entry name" value="beta_clamp"/>
    <property type="match status" value="1"/>
</dbReference>
<dbReference type="AlphaFoldDB" id="A0A430FAK9"/>
<evidence type="ECO:0000256" key="7">
    <source>
        <dbReference type="ARBA" id="ARBA00022932"/>
    </source>
</evidence>
<feature type="domain" description="DNA polymerase III beta sliding clamp C-terminal" evidence="9">
    <location>
        <begin position="257"/>
        <end position="374"/>
    </location>
</feature>
<evidence type="ECO:0000313" key="10">
    <source>
        <dbReference type="EMBL" id="RSX49848.1"/>
    </source>
</evidence>
<proteinExistence type="inferred from homology"/>
<dbReference type="Proteomes" id="UP000288052">
    <property type="component" value="Unassembled WGS sequence"/>
</dbReference>
<dbReference type="GO" id="GO:0005737">
    <property type="term" value="C:cytoplasm"/>
    <property type="evidence" value="ECO:0007669"/>
    <property type="project" value="UniProtKB-SubCell"/>
</dbReference>
<evidence type="ECO:0000259" key="9">
    <source>
        <dbReference type="Pfam" id="PF02768"/>
    </source>
</evidence>
<reference evidence="10 11" key="1">
    <citation type="submission" date="2018-09" db="EMBL/GenBank/DDBJ databases">
        <title>Characterization of the phylogenetic diversity of five novel species belonging to the genus Bifidobacterium.</title>
        <authorList>
            <person name="Lugli G.A."/>
            <person name="Duranti S."/>
            <person name="Milani C."/>
        </authorList>
    </citation>
    <scope>NUCLEOTIDE SEQUENCE [LARGE SCALE GENOMIC DNA]</scope>
    <source>
        <strain evidence="10 11">2020B</strain>
    </source>
</reference>
<dbReference type="Pfam" id="PF02768">
    <property type="entry name" value="DNA_pol3_beta_3"/>
    <property type="match status" value="1"/>
</dbReference>
<dbReference type="GO" id="GO:0003887">
    <property type="term" value="F:DNA-directed DNA polymerase activity"/>
    <property type="evidence" value="ECO:0007669"/>
    <property type="project" value="UniProtKB-KW"/>
</dbReference>
<dbReference type="Gene3D" id="3.10.150.10">
    <property type="entry name" value="DNA Polymerase III, subunit A, domain 2"/>
    <property type="match status" value="3"/>
</dbReference>
<keyword evidence="11" id="KW-1185">Reference proteome</keyword>
<evidence type="ECO:0000256" key="6">
    <source>
        <dbReference type="ARBA" id="ARBA00022705"/>
    </source>
</evidence>
<keyword evidence="6" id="KW-0235">DNA replication</keyword>
<evidence type="ECO:0000256" key="3">
    <source>
        <dbReference type="ARBA" id="ARBA00022490"/>
    </source>
</evidence>
<comment type="caution">
    <text evidence="10">The sequence shown here is derived from an EMBL/GenBank/DDBJ whole genome shotgun (WGS) entry which is preliminary data.</text>
</comment>
<keyword evidence="7 10" id="KW-0239">DNA-directed DNA polymerase</keyword>
<protein>
    <submittedName>
        <fullName evidence="10">Dna-directed dna polymerase iii, beta chain</fullName>
    </submittedName>
</protein>
<gene>
    <name evidence="10" type="ORF">D2E22_0309</name>
</gene>
<keyword evidence="4" id="KW-0808">Transferase</keyword>
<evidence type="ECO:0000256" key="2">
    <source>
        <dbReference type="ARBA" id="ARBA00010752"/>
    </source>
</evidence>
<accession>A0A430FAK9</accession>
<sequence length="376" mass="39614">MKALMDSSAFAAAVRHAGRILDRLDPARNRITIQADDGRLTVGADGAQTVSRVTIPATVLDAGAVAVCGTWLLALAAQSGAGESMIDADGEGGLTLTTGRRVATMRTLTDDTAAPVMRGDGPDDIVLSFPAGTLARLSDATGHCASRTRTTPILSGIHLHGDGRTISAESTDKYRAARIRIPQPGWEGSLTVGAEWFRGAARHADTLRIRRTRHAGGDTPQPSSLAVSGPGFTDESALLAGDWPNLSRVMPERDTAAATEIRADRAALLAAVKYLRALDTDESDMVPIRLAWGADGLSVSHSGDDSTGRDTIEDASIDGDTATLPAFNAPYLQDALQTIGSQRVVIRANGDRKPAMILADGDDEDWVQVIVPIRHD</sequence>
<evidence type="ECO:0000256" key="5">
    <source>
        <dbReference type="ARBA" id="ARBA00022695"/>
    </source>
</evidence>
<dbReference type="SMART" id="SM00480">
    <property type="entry name" value="POL3Bc"/>
    <property type="match status" value="1"/>
</dbReference>
<keyword evidence="5" id="KW-0548">Nucleotidyltransferase</keyword>
<dbReference type="GO" id="GO:0003677">
    <property type="term" value="F:DNA binding"/>
    <property type="evidence" value="ECO:0007669"/>
    <property type="project" value="UniProtKB-KW"/>
</dbReference>
<dbReference type="PANTHER" id="PTHR30478">
    <property type="entry name" value="DNA POLYMERASE III SUBUNIT BETA"/>
    <property type="match status" value="1"/>
</dbReference>
<keyword evidence="8" id="KW-0238">DNA-binding</keyword>
<evidence type="ECO:0000256" key="1">
    <source>
        <dbReference type="ARBA" id="ARBA00004496"/>
    </source>
</evidence>
<comment type="similarity">
    <text evidence="2">Belongs to the beta sliding clamp family.</text>
</comment>
<comment type="subcellular location">
    <subcellularLocation>
        <location evidence="1">Cytoplasm</location>
    </subcellularLocation>
</comment>
<dbReference type="EMBL" id="QXGI01000001">
    <property type="protein sequence ID" value="RSX49848.1"/>
    <property type="molecule type" value="Genomic_DNA"/>
</dbReference>
<evidence type="ECO:0000313" key="11">
    <source>
        <dbReference type="Proteomes" id="UP000288052"/>
    </source>
</evidence>